<sequence length="76" mass="8124">MTTLDPGARVVFTHGLLRKPFSTAFLARSAAPIITLGLEVFVQDVMEAITTAPFATEVAAPFNEISTAVFEVLSVK</sequence>
<evidence type="ECO:0000313" key="1">
    <source>
        <dbReference type="EMBL" id="CAB4612136.1"/>
    </source>
</evidence>
<dbReference type="AlphaFoldDB" id="A0A6J6HGQ1"/>
<organism evidence="1">
    <name type="scientific">freshwater metagenome</name>
    <dbReference type="NCBI Taxonomy" id="449393"/>
    <lineage>
        <taxon>unclassified sequences</taxon>
        <taxon>metagenomes</taxon>
        <taxon>ecological metagenomes</taxon>
    </lineage>
</organism>
<dbReference type="EMBL" id="CAEZUQ010000103">
    <property type="protein sequence ID" value="CAB4612136.1"/>
    <property type="molecule type" value="Genomic_DNA"/>
</dbReference>
<reference evidence="1" key="1">
    <citation type="submission" date="2020-05" db="EMBL/GenBank/DDBJ databases">
        <authorList>
            <person name="Chiriac C."/>
            <person name="Salcher M."/>
            <person name="Ghai R."/>
            <person name="Kavagutti S V."/>
        </authorList>
    </citation>
    <scope>NUCLEOTIDE SEQUENCE</scope>
</reference>
<name>A0A6J6HGQ1_9ZZZZ</name>
<protein>
    <submittedName>
        <fullName evidence="1">Unannotated protein</fullName>
    </submittedName>
</protein>
<proteinExistence type="predicted"/>
<accession>A0A6J6HGQ1</accession>
<gene>
    <name evidence="1" type="ORF">UFOPK1842_00830</name>
</gene>